<dbReference type="PANTHER" id="PTHR11846:SF0">
    <property type="entry name" value="ADENYLOSUCCINATE SYNTHETASE"/>
    <property type="match status" value="1"/>
</dbReference>
<comment type="function">
    <text evidence="8">Plays an important role in the de novo pathway of purine nucleotide biosynthesis. Catalyzes the first committed step in the biosynthesis of AMP from IMP.</text>
</comment>
<dbReference type="EC" id="6.3.4.4" evidence="8 9"/>
<dbReference type="AlphaFoldDB" id="A0A2Z4Y8P3"/>
<feature type="binding site" description="in other chain" evidence="8">
    <location>
        <begin position="38"/>
        <end position="41"/>
    </location>
    <ligand>
        <name>IMP</name>
        <dbReference type="ChEBI" id="CHEBI:58053"/>
        <note>ligand shared between dimeric partners</note>
    </ligand>
</feature>
<dbReference type="HAMAP" id="MF_00011">
    <property type="entry name" value="Adenylosucc_synth"/>
    <property type="match status" value="1"/>
</dbReference>
<sequence>MPLVVIVGCQWGDEGKGKVIDFLAHDADWVARYQGGNNAGHTVIVDGKKQILHLIPSGILHPNVRCLIGGGVVVDPQALVEEIRLLEASGVSVRDRLFVSETAHLIMPYHRKLDHMMEARRGANKIGTTGRGIGCAYGDKVARQGIRMHDLRNKDVFTRKVATFSPFYQHLFLSYGEDPWSVEAVVEEVWRYRDEILPLIVDGVTLINEELDQGKKVLAEGAQGILLDVDFGTYPFVTSSNPSPGGVCTGLGVAPRKINKVVGVVKAYTTRVGAGPFATELEDPLGAQLRAWGGEFGATTGRARRCGWFDCVAVRRSLQIGGITNLALMKLDVLSNLDEILVCTHYKVNGKMVDLLPFGLEPEDKVEPVYERFRGWKTPLQGISSFEALPSEARDYVLALEEFIGARMDFISVGPDRSETIFRSEELFRGL</sequence>
<comment type="subunit">
    <text evidence="1 8">Homodimer.</text>
</comment>
<evidence type="ECO:0000256" key="4">
    <source>
        <dbReference type="ARBA" id="ARBA00022741"/>
    </source>
</evidence>
<feature type="binding site" description="in other chain" evidence="8">
    <location>
        <position position="223"/>
    </location>
    <ligand>
        <name>IMP</name>
        <dbReference type="ChEBI" id="CHEBI:58053"/>
        <note>ligand shared between dimeric partners</note>
    </ligand>
</feature>
<evidence type="ECO:0000256" key="5">
    <source>
        <dbReference type="ARBA" id="ARBA00022755"/>
    </source>
</evidence>
<evidence type="ECO:0000256" key="7">
    <source>
        <dbReference type="ARBA" id="ARBA00023134"/>
    </source>
</evidence>
<dbReference type="SUPFAM" id="SSF52540">
    <property type="entry name" value="P-loop containing nucleoside triphosphate hydrolases"/>
    <property type="match status" value="1"/>
</dbReference>
<feature type="binding site" evidence="8">
    <location>
        <position position="304"/>
    </location>
    <ligand>
        <name>GTP</name>
        <dbReference type="ChEBI" id="CHEBI:37565"/>
    </ligand>
</feature>
<dbReference type="Pfam" id="PF00709">
    <property type="entry name" value="Adenylsucc_synt"/>
    <property type="match status" value="1"/>
</dbReference>
<evidence type="ECO:0000256" key="1">
    <source>
        <dbReference type="ARBA" id="ARBA00011738"/>
    </source>
</evidence>
<feature type="binding site" evidence="8">
    <location>
        <position position="13"/>
    </location>
    <ligand>
        <name>Mg(2+)</name>
        <dbReference type="ChEBI" id="CHEBI:18420"/>
    </ligand>
</feature>
<dbReference type="GO" id="GO:0000287">
    <property type="term" value="F:magnesium ion binding"/>
    <property type="evidence" value="ECO:0007669"/>
    <property type="project" value="UniProtKB-UniRule"/>
</dbReference>
<evidence type="ECO:0000256" key="6">
    <source>
        <dbReference type="ARBA" id="ARBA00022842"/>
    </source>
</evidence>
<dbReference type="NCBIfam" id="TIGR00184">
    <property type="entry name" value="purA"/>
    <property type="match status" value="1"/>
</dbReference>
<evidence type="ECO:0000256" key="8">
    <source>
        <dbReference type="HAMAP-Rule" id="MF_00011"/>
    </source>
</evidence>
<comment type="subcellular location">
    <subcellularLocation>
        <location evidence="8">Cytoplasm</location>
    </subcellularLocation>
</comment>
<comment type="pathway">
    <text evidence="8 9">Purine metabolism; AMP biosynthesis via de novo pathway; AMP from IMP: step 1/2.</text>
</comment>
<keyword evidence="4 8" id="KW-0547">Nucleotide-binding</keyword>
<dbReference type="Gene3D" id="1.10.300.10">
    <property type="entry name" value="Adenylosuccinate Synthetase, subunit A, domain 2"/>
    <property type="match status" value="1"/>
</dbReference>
<evidence type="ECO:0000256" key="2">
    <source>
        <dbReference type="ARBA" id="ARBA00022598"/>
    </source>
</evidence>
<dbReference type="Proteomes" id="UP000262583">
    <property type="component" value="Chromosome"/>
</dbReference>
<dbReference type="InterPro" id="IPR042110">
    <property type="entry name" value="Adenylosuccinate_synth_dom2"/>
</dbReference>
<keyword evidence="5 8" id="KW-0658">Purine biosynthesis</keyword>
<dbReference type="UniPathway" id="UPA00075">
    <property type="reaction ID" value="UER00335"/>
</dbReference>
<reference evidence="10 11" key="1">
    <citation type="submission" date="2018-05" db="EMBL/GenBank/DDBJ databases">
        <title>A metagenomic window into the 2 km-deep terrestrial subsurface aquifer revealed taxonomically and functionally diverse microbial community comprising novel uncultured bacterial lineages.</title>
        <authorList>
            <person name="Kadnikov V.V."/>
            <person name="Mardanov A.V."/>
            <person name="Beletsky A.V."/>
            <person name="Banks D."/>
            <person name="Pimenov N.V."/>
            <person name="Frank Y.A."/>
            <person name="Karnachuk O.V."/>
            <person name="Ravin N.V."/>
        </authorList>
    </citation>
    <scope>NUCLEOTIDE SEQUENCE [LARGE SCALE GENOMIC DNA]</scope>
    <source>
        <strain evidence="10">BY</strain>
    </source>
</reference>
<dbReference type="Gene3D" id="3.90.170.10">
    <property type="entry name" value="Adenylosuccinate Synthetase, subunit A, domain 3"/>
    <property type="match status" value="1"/>
</dbReference>
<feature type="active site" description="Proton acceptor" evidence="8">
    <location>
        <position position="13"/>
    </location>
</feature>
<dbReference type="CDD" id="cd03108">
    <property type="entry name" value="AdSS"/>
    <property type="match status" value="1"/>
</dbReference>
<dbReference type="GO" id="GO:0005737">
    <property type="term" value="C:cytoplasm"/>
    <property type="evidence" value="ECO:0007669"/>
    <property type="project" value="UniProtKB-SubCell"/>
</dbReference>
<dbReference type="Gene3D" id="3.40.440.10">
    <property type="entry name" value="Adenylosuccinate Synthetase, subunit A, domain 1"/>
    <property type="match status" value="1"/>
</dbReference>
<feature type="binding site" evidence="8">
    <location>
        <position position="40"/>
    </location>
    <ligand>
        <name>Mg(2+)</name>
        <dbReference type="ChEBI" id="CHEBI:18420"/>
    </ligand>
</feature>
<keyword evidence="7 8" id="KW-0342">GTP-binding</keyword>
<dbReference type="PANTHER" id="PTHR11846">
    <property type="entry name" value="ADENYLOSUCCINATE SYNTHETASE"/>
    <property type="match status" value="1"/>
</dbReference>
<dbReference type="SMART" id="SM00788">
    <property type="entry name" value="Adenylsucc_synt"/>
    <property type="match status" value="1"/>
</dbReference>
<dbReference type="InterPro" id="IPR018220">
    <property type="entry name" value="Adenylosuccin_syn_GTP-bd"/>
</dbReference>
<feature type="binding site" description="in other chain" evidence="8">
    <location>
        <position position="302"/>
    </location>
    <ligand>
        <name>IMP</name>
        <dbReference type="ChEBI" id="CHEBI:58053"/>
        <note>ligand shared between dimeric partners</note>
    </ligand>
</feature>
<feature type="binding site" evidence="8">
    <location>
        <begin position="12"/>
        <end position="18"/>
    </location>
    <ligand>
        <name>GTP</name>
        <dbReference type="ChEBI" id="CHEBI:37565"/>
    </ligand>
</feature>
<feature type="binding site" description="in other chain" evidence="8">
    <location>
        <begin position="13"/>
        <end position="16"/>
    </location>
    <ligand>
        <name>IMP</name>
        <dbReference type="ChEBI" id="CHEBI:58053"/>
        <note>ligand shared between dimeric partners</note>
    </ligand>
</feature>
<gene>
    <name evidence="8" type="primary">purA</name>
    <name evidence="10" type="ORF">BRCON_2859</name>
</gene>
<comment type="catalytic activity">
    <reaction evidence="8 9">
        <text>IMP + L-aspartate + GTP = N(6)-(1,2-dicarboxyethyl)-AMP + GDP + phosphate + 2 H(+)</text>
        <dbReference type="Rhea" id="RHEA:15753"/>
        <dbReference type="ChEBI" id="CHEBI:15378"/>
        <dbReference type="ChEBI" id="CHEBI:29991"/>
        <dbReference type="ChEBI" id="CHEBI:37565"/>
        <dbReference type="ChEBI" id="CHEBI:43474"/>
        <dbReference type="ChEBI" id="CHEBI:57567"/>
        <dbReference type="ChEBI" id="CHEBI:58053"/>
        <dbReference type="ChEBI" id="CHEBI:58189"/>
        <dbReference type="EC" id="6.3.4.4"/>
    </reaction>
</comment>
<evidence type="ECO:0000313" key="11">
    <source>
        <dbReference type="Proteomes" id="UP000262583"/>
    </source>
</evidence>
<evidence type="ECO:0000256" key="9">
    <source>
        <dbReference type="RuleBase" id="RU000520"/>
    </source>
</evidence>
<feature type="binding site" evidence="8">
    <location>
        <begin position="412"/>
        <end position="414"/>
    </location>
    <ligand>
        <name>GTP</name>
        <dbReference type="ChEBI" id="CHEBI:37565"/>
    </ligand>
</feature>
<feature type="active site" description="Proton donor" evidence="8">
    <location>
        <position position="41"/>
    </location>
</feature>
<organism evidence="10 11">
    <name type="scientific">Sumerlaea chitinivorans</name>
    <dbReference type="NCBI Taxonomy" id="2250252"/>
    <lineage>
        <taxon>Bacteria</taxon>
        <taxon>Candidatus Sumerlaeota</taxon>
        <taxon>Candidatus Sumerlaeia</taxon>
        <taxon>Candidatus Sumerlaeales</taxon>
        <taxon>Candidatus Sumerlaeaceae</taxon>
        <taxon>Candidatus Sumerlaea</taxon>
    </lineage>
</organism>
<feature type="binding site" description="in other chain" evidence="8">
    <location>
        <position position="129"/>
    </location>
    <ligand>
        <name>IMP</name>
        <dbReference type="ChEBI" id="CHEBI:58053"/>
        <note>ligand shared between dimeric partners</note>
    </ligand>
</feature>
<keyword evidence="3 8" id="KW-0479">Metal-binding</keyword>
<dbReference type="InterPro" id="IPR042111">
    <property type="entry name" value="Adenylosuccinate_synth_dom3"/>
</dbReference>
<name>A0A2Z4Y8P3_SUMC1</name>
<dbReference type="GO" id="GO:0044208">
    <property type="term" value="P:'de novo' AMP biosynthetic process"/>
    <property type="evidence" value="ECO:0007669"/>
    <property type="project" value="UniProtKB-UniRule"/>
</dbReference>
<dbReference type="InterPro" id="IPR001114">
    <property type="entry name" value="Adenylosuccinate_synthetase"/>
</dbReference>
<keyword evidence="8" id="KW-0963">Cytoplasm</keyword>
<dbReference type="InterPro" id="IPR042109">
    <property type="entry name" value="Adenylosuccinate_synth_dom1"/>
</dbReference>
<dbReference type="GO" id="GO:0005525">
    <property type="term" value="F:GTP binding"/>
    <property type="evidence" value="ECO:0007669"/>
    <property type="project" value="UniProtKB-UniRule"/>
</dbReference>
<dbReference type="GO" id="GO:0046040">
    <property type="term" value="P:IMP metabolic process"/>
    <property type="evidence" value="ECO:0007669"/>
    <property type="project" value="TreeGrafter"/>
</dbReference>
<comment type="similarity">
    <text evidence="8 9">Belongs to the adenylosuccinate synthetase family.</text>
</comment>
<dbReference type="PROSITE" id="PS01266">
    <property type="entry name" value="ADENYLOSUCCIN_SYN_1"/>
    <property type="match status" value="1"/>
</dbReference>
<dbReference type="FunFam" id="3.90.170.10:FF:000001">
    <property type="entry name" value="Adenylosuccinate synthetase"/>
    <property type="match status" value="1"/>
</dbReference>
<evidence type="ECO:0000313" key="10">
    <source>
        <dbReference type="EMBL" id="AXA37601.1"/>
    </source>
</evidence>
<dbReference type="EMBL" id="CP030759">
    <property type="protein sequence ID" value="AXA37601.1"/>
    <property type="molecule type" value="Genomic_DNA"/>
</dbReference>
<proteinExistence type="inferred from homology"/>
<accession>A0A2Z4Y8P3</accession>
<keyword evidence="2 8" id="KW-0436">Ligase</keyword>
<dbReference type="KEGG" id="schv:BRCON_2859"/>
<feature type="binding site" evidence="8">
    <location>
        <begin position="298"/>
        <end position="304"/>
    </location>
    <ligand>
        <name>substrate</name>
    </ligand>
</feature>
<dbReference type="NCBIfam" id="NF002223">
    <property type="entry name" value="PRK01117.1"/>
    <property type="match status" value="1"/>
</dbReference>
<dbReference type="InterPro" id="IPR027417">
    <property type="entry name" value="P-loop_NTPase"/>
</dbReference>
<feature type="binding site" evidence="8">
    <location>
        <begin position="40"/>
        <end position="42"/>
    </location>
    <ligand>
        <name>GTP</name>
        <dbReference type="ChEBI" id="CHEBI:37565"/>
    </ligand>
</feature>
<feature type="binding site" evidence="8">
    <location>
        <position position="143"/>
    </location>
    <ligand>
        <name>IMP</name>
        <dbReference type="ChEBI" id="CHEBI:58053"/>
        <note>ligand shared between dimeric partners</note>
    </ligand>
</feature>
<feature type="binding site" evidence="8">
    <location>
        <begin position="330"/>
        <end position="332"/>
    </location>
    <ligand>
        <name>GTP</name>
        <dbReference type="ChEBI" id="CHEBI:37565"/>
    </ligand>
</feature>
<protein>
    <recommendedName>
        <fullName evidence="8 9">Adenylosuccinate synthetase</fullName>
        <shortName evidence="8">AMPSase</shortName>
        <shortName evidence="8">AdSS</shortName>
        <ecNumber evidence="8 9">6.3.4.4</ecNumber>
    </recommendedName>
    <alternativeName>
        <fullName evidence="8">IMP--aspartate ligase</fullName>
    </alternativeName>
</protein>
<dbReference type="FunFam" id="1.10.300.10:FF:000001">
    <property type="entry name" value="Adenylosuccinate synthetase"/>
    <property type="match status" value="1"/>
</dbReference>
<keyword evidence="6 8" id="KW-0460">Magnesium</keyword>
<comment type="cofactor">
    <cofactor evidence="8">
        <name>Mg(2+)</name>
        <dbReference type="ChEBI" id="CHEBI:18420"/>
    </cofactor>
    <text evidence="8">Binds 1 Mg(2+) ion per subunit.</text>
</comment>
<evidence type="ECO:0000256" key="3">
    <source>
        <dbReference type="ARBA" id="ARBA00022723"/>
    </source>
</evidence>
<feature type="binding site" description="in other chain" evidence="8">
    <location>
        <position position="238"/>
    </location>
    <ligand>
        <name>IMP</name>
        <dbReference type="ChEBI" id="CHEBI:58053"/>
        <note>ligand shared between dimeric partners</note>
    </ligand>
</feature>
<dbReference type="GO" id="GO:0004019">
    <property type="term" value="F:adenylosuccinate synthase activity"/>
    <property type="evidence" value="ECO:0007669"/>
    <property type="project" value="UniProtKB-UniRule"/>
</dbReference>